<dbReference type="Proteomes" id="UP000805193">
    <property type="component" value="Unassembled WGS sequence"/>
</dbReference>
<comment type="caution">
    <text evidence="1">The sequence shown here is derived from an EMBL/GenBank/DDBJ whole genome shotgun (WGS) entry which is preliminary data.</text>
</comment>
<evidence type="ECO:0000313" key="2">
    <source>
        <dbReference type="Proteomes" id="UP000805193"/>
    </source>
</evidence>
<protein>
    <submittedName>
        <fullName evidence="1">Uncharacterized protein</fullName>
    </submittedName>
</protein>
<accession>A0AC60QAK9</accession>
<evidence type="ECO:0000313" key="1">
    <source>
        <dbReference type="EMBL" id="KAG0431087.1"/>
    </source>
</evidence>
<gene>
    <name evidence="1" type="ORF">HPB47_022113</name>
</gene>
<sequence>MALLEKSQGEETENWLSQERSILSIFACCSGTMTTTCRRSVLHGINGGRCTGLLVILLVLRTLRLTGAGGGGGGCGPLLRHARLWRAAQAVTMLAERPGLAKAWLQAAPTVNYQDPRTTTTSSFFVHVVTSTNASCTKMPVRPEVPHWVSYHGAPYCCVLFKHKTGVRNICWKIRHRADDLPGARNAFKNTLPYAAAKHNVRWPLPARVQPRRPPVAGPWNANHYPPCSEADPGPGLSPDPGRGPDPGANCAGPLKKSRADDPRPQNRRCGVPSPIGESSGGNVGGLVARKGGVLRDPDVYRMGRREFGEKA</sequence>
<name>A0AC60QAK9_IXOPE</name>
<keyword evidence="2" id="KW-1185">Reference proteome</keyword>
<organism evidence="1 2">
    <name type="scientific">Ixodes persulcatus</name>
    <name type="common">Taiga tick</name>
    <dbReference type="NCBI Taxonomy" id="34615"/>
    <lineage>
        <taxon>Eukaryota</taxon>
        <taxon>Metazoa</taxon>
        <taxon>Ecdysozoa</taxon>
        <taxon>Arthropoda</taxon>
        <taxon>Chelicerata</taxon>
        <taxon>Arachnida</taxon>
        <taxon>Acari</taxon>
        <taxon>Parasitiformes</taxon>
        <taxon>Ixodida</taxon>
        <taxon>Ixodoidea</taxon>
        <taxon>Ixodidae</taxon>
        <taxon>Ixodinae</taxon>
        <taxon>Ixodes</taxon>
    </lineage>
</organism>
<reference evidence="1 2" key="1">
    <citation type="journal article" date="2020" name="Cell">
        <title>Large-Scale Comparative Analyses of Tick Genomes Elucidate Their Genetic Diversity and Vector Capacities.</title>
        <authorList>
            <consortium name="Tick Genome and Microbiome Consortium (TIGMIC)"/>
            <person name="Jia N."/>
            <person name="Wang J."/>
            <person name="Shi W."/>
            <person name="Du L."/>
            <person name="Sun Y."/>
            <person name="Zhan W."/>
            <person name="Jiang J.F."/>
            <person name="Wang Q."/>
            <person name="Zhang B."/>
            <person name="Ji P."/>
            <person name="Bell-Sakyi L."/>
            <person name="Cui X.M."/>
            <person name="Yuan T.T."/>
            <person name="Jiang B.G."/>
            <person name="Yang W.F."/>
            <person name="Lam T.T."/>
            <person name="Chang Q.C."/>
            <person name="Ding S.J."/>
            <person name="Wang X.J."/>
            <person name="Zhu J.G."/>
            <person name="Ruan X.D."/>
            <person name="Zhao L."/>
            <person name="Wei J.T."/>
            <person name="Ye R.Z."/>
            <person name="Que T.C."/>
            <person name="Du C.H."/>
            <person name="Zhou Y.H."/>
            <person name="Cheng J.X."/>
            <person name="Dai P.F."/>
            <person name="Guo W.B."/>
            <person name="Han X.H."/>
            <person name="Huang E.J."/>
            <person name="Li L.F."/>
            <person name="Wei W."/>
            <person name="Gao Y.C."/>
            <person name="Liu J.Z."/>
            <person name="Shao H.Z."/>
            <person name="Wang X."/>
            <person name="Wang C.C."/>
            <person name="Yang T.C."/>
            <person name="Huo Q.B."/>
            <person name="Li W."/>
            <person name="Chen H.Y."/>
            <person name="Chen S.E."/>
            <person name="Zhou L.G."/>
            <person name="Ni X.B."/>
            <person name="Tian J.H."/>
            <person name="Sheng Y."/>
            <person name="Liu T."/>
            <person name="Pan Y.S."/>
            <person name="Xia L.Y."/>
            <person name="Li J."/>
            <person name="Zhao F."/>
            <person name="Cao W.C."/>
        </authorList>
    </citation>
    <scope>NUCLEOTIDE SEQUENCE [LARGE SCALE GENOMIC DNA]</scope>
    <source>
        <strain evidence="1">Iper-2018</strain>
    </source>
</reference>
<dbReference type="EMBL" id="JABSTQ010009259">
    <property type="protein sequence ID" value="KAG0431087.1"/>
    <property type="molecule type" value="Genomic_DNA"/>
</dbReference>
<proteinExistence type="predicted"/>